<dbReference type="InterPro" id="IPR042098">
    <property type="entry name" value="TauD-like_sf"/>
</dbReference>
<dbReference type="PANTHER" id="PTHR10696">
    <property type="entry name" value="GAMMA-BUTYROBETAINE HYDROXYLASE-RELATED"/>
    <property type="match status" value="1"/>
</dbReference>
<dbReference type="EMBL" id="SHNP01000005">
    <property type="protein sequence ID" value="MCX2974967.1"/>
    <property type="molecule type" value="Genomic_DNA"/>
</dbReference>
<comment type="caution">
    <text evidence="8">The sequence shown here is derived from an EMBL/GenBank/DDBJ whole genome shotgun (WGS) entry which is preliminary data.</text>
</comment>
<sequence length="408" mass="46235">MNNSDKMVPLVVPDFDTYPVTHQLQRATPIAQGIELLWNDGLTHQVPVIWLREFSPDPGTFHSVTREQRIALTDIPQDLSIAQMLIAEDGFLEVDWMPEDLHSRYHPGWLRCAVADPNDPMDSLPDRKLWPLPVTVKPNWLDGAAVYRGDTDALRIWLETLLRDGIGLLDGLPANREVIPAVVELIGPIRASNFGDVFEVESLPSANSNAYTALPLKVHSDLATREYIPGMQFLFCLENEATGGESLLVDGFAAAQQLNSESTEFFEVLATLPVPFGTKDREFDHRYCAPVLEHNAVGELSSVRHTYWLRSPMSGDFSTLNTFYAAYRRFQEICDDPDNQLRFRLQPGQLMAFDNRRVLHGRDAFDPESGRRLLRGCYGEREEVESRLRILYRALRAQEQTQQTGVRA</sequence>
<keyword evidence="3" id="KW-0479">Metal-binding</keyword>
<accession>A0ABT3SY85</accession>
<reference evidence="8" key="1">
    <citation type="submission" date="2019-02" db="EMBL/GenBank/DDBJ databases">
        <authorList>
            <person name="Li S.-H."/>
        </authorList>
    </citation>
    <scope>NUCLEOTIDE SEQUENCE</scope>
    <source>
        <strain evidence="8">IMCC8485</strain>
    </source>
</reference>
<dbReference type="InterPro" id="IPR050411">
    <property type="entry name" value="AlphaKG_dependent_hydroxylases"/>
</dbReference>
<gene>
    <name evidence="8" type="ORF">EYC87_15345</name>
</gene>
<dbReference type="CDD" id="cd00250">
    <property type="entry name" value="CAS_like"/>
    <property type="match status" value="1"/>
</dbReference>
<dbReference type="PANTHER" id="PTHR10696:SF25">
    <property type="entry name" value="OXIDOREDUCTASE AIM17-RELATED"/>
    <property type="match status" value="1"/>
</dbReference>
<evidence type="ECO:0000313" key="8">
    <source>
        <dbReference type="EMBL" id="MCX2974967.1"/>
    </source>
</evidence>
<dbReference type="GO" id="GO:0051213">
    <property type="term" value="F:dioxygenase activity"/>
    <property type="evidence" value="ECO:0007669"/>
    <property type="project" value="UniProtKB-KW"/>
</dbReference>
<evidence type="ECO:0000256" key="2">
    <source>
        <dbReference type="ARBA" id="ARBA00008654"/>
    </source>
</evidence>
<proteinExistence type="inferred from homology"/>
<name>A0ABT3SY85_9GAMM</name>
<feature type="domain" description="TauD/TfdA-like" evidence="7">
    <location>
        <begin position="152"/>
        <end position="377"/>
    </location>
</feature>
<keyword evidence="5" id="KW-0560">Oxidoreductase</keyword>
<comment type="similarity">
    <text evidence="2">Belongs to the gamma-BBH/TMLD family.</text>
</comment>
<protein>
    <submittedName>
        <fullName evidence="8">Gamma-butyrobetaine dioxygenase</fullName>
    </submittedName>
</protein>
<dbReference type="Proteomes" id="UP001143307">
    <property type="component" value="Unassembled WGS sequence"/>
</dbReference>
<dbReference type="InterPro" id="IPR003819">
    <property type="entry name" value="TauD/TfdA-like"/>
</dbReference>
<dbReference type="InterPro" id="IPR038492">
    <property type="entry name" value="GBBH-like_N_sf"/>
</dbReference>
<evidence type="ECO:0000256" key="3">
    <source>
        <dbReference type="ARBA" id="ARBA00022723"/>
    </source>
</evidence>
<evidence type="ECO:0000256" key="4">
    <source>
        <dbReference type="ARBA" id="ARBA00022964"/>
    </source>
</evidence>
<dbReference type="Gene3D" id="3.30.2020.30">
    <property type="match status" value="1"/>
</dbReference>
<evidence type="ECO:0000256" key="5">
    <source>
        <dbReference type="ARBA" id="ARBA00023002"/>
    </source>
</evidence>
<evidence type="ECO:0000256" key="6">
    <source>
        <dbReference type="ARBA" id="ARBA00023004"/>
    </source>
</evidence>
<evidence type="ECO:0000313" key="9">
    <source>
        <dbReference type="Proteomes" id="UP001143307"/>
    </source>
</evidence>
<dbReference type="Gene3D" id="3.60.130.10">
    <property type="entry name" value="Clavaminate synthase-like"/>
    <property type="match status" value="1"/>
</dbReference>
<keyword evidence="6" id="KW-0408">Iron</keyword>
<evidence type="ECO:0000256" key="1">
    <source>
        <dbReference type="ARBA" id="ARBA00001954"/>
    </source>
</evidence>
<organism evidence="8 9">
    <name type="scientific">Candidatus Seongchinamella marina</name>
    <dbReference type="NCBI Taxonomy" id="2518990"/>
    <lineage>
        <taxon>Bacteria</taxon>
        <taxon>Pseudomonadati</taxon>
        <taxon>Pseudomonadota</taxon>
        <taxon>Gammaproteobacteria</taxon>
        <taxon>Cellvibrionales</taxon>
        <taxon>Halieaceae</taxon>
        <taxon>Seongchinamella</taxon>
    </lineage>
</organism>
<keyword evidence="4 8" id="KW-0223">Dioxygenase</keyword>
<comment type="cofactor">
    <cofactor evidence="1">
        <name>Fe(2+)</name>
        <dbReference type="ChEBI" id="CHEBI:29033"/>
    </cofactor>
</comment>
<dbReference type="RefSeq" id="WP_279253635.1">
    <property type="nucleotide sequence ID" value="NZ_SHNP01000005.1"/>
</dbReference>
<evidence type="ECO:0000259" key="7">
    <source>
        <dbReference type="Pfam" id="PF02668"/>
    </source>
</evidence>
<dbReference type="Pfam" id="PF02668">
    <property type="entry name" value="TauD"/>
    <property type="match status" value="1"/>
</dbReference>
<keyword evidence="9" id="KW-1185">Reference proteome</keyword>
<dbReference type="SUPFAM" id="SSF51197">
    <property type="entry name" value="Clavaminate synthase-like"/>
    <property type="match status" value="1"/>
</dbReference>